<feature type="region of interest" description="Disordered" evidence="1">
    <location>
        <begin position="59"/>
        <end position="79"/>
    </location>
</feature>
<gene>
    <name evidence="2" type="ORF">FLAG1_10081</name>
</gene>
<sequence length="285" mass="30408">MAAHGLLLGCGYDDDGDENTNADGDPCTDDSNPCGDDDVELPDDADPTLDALPVSGVSTRPVTLEPHHRTTTTPSYVSCSTHNADPDGSIARGYCVCSGSTFALSTDSHTTPVNRSAYTSPLPKTTVSISRLPTASTGTASSAPSPSPYVLVIYTREIEVAGHRGVIDTWWWDCRPFNKVDPSDSDVCNLEDYPIAYSTAIGRASPAKYPISLATFSLHGHASCSYHGPNTATVGSVMCDDGLTTKCTAAPEASQTSYVDCIDRDESQNGAVKNFWYRRVSCEYR</sequence>
<evidence type="ECO:0000313" key="3">
    <source>
        <dbReference type="Proteomes" id="UP000037904"/>
    </source>
</evidence>
<feature type="region of interest" description="Disordered" evidence="1">
    <location>
        <begin position="12"/>
        <end position="40"/>
    </location>
</feature>
<proteinExistence type="predicted"/>
<protein>
    <submittedName>
        <fullName evidence="2">Class v</fullName>
    </submittedName>
</protein>
<comment type="caution">
    <text evidence="2">The sequence shown here is derived from an EMBL/GenBank/DDBJ whole genome shotgun (WGS) entry which is preliminary data.</text>
</comment>
<dbReference type="Proteomes" id="UP000037904">
    <property type="component" value="Unassembled WGS sequence"/>
</dbReference>
<name>A0A0M9EPY0_FUSLA</name>
<organism evidence="2 3">
    <name type="scientific">Fusarium langsethiae</name>
    <dbReference type="NCBI Taxonomy" id="179993"/>
    <lineage>
        <taxon>Eukaryota</taxon>
        <taxon>Fungi</taxon>
        <taxon>Dikarya</taxon>
        <taxon>Ascomycota</taxon>
        <taxon>Pezizomycotina</taxon>
        <taxon>Sordariomycetes</taxon>
        <taxon>Hypocreomycetidae</taxon>
        <taxon>Hypocreales</taxon>
        <taxon>Nectriaceae</taxon>
        <taxon>Fusarium</taxon>
    </lineage>
</organism>
<dbReference type="EMBL" id="JXCE01000473">
    <property type="protein sequence ID" value="KPA37116.1"/>
    <property type="molecule type" value="Genomic_DNA"/>
</dbReference>
<reference evidence="2 3" key="1">
    <citation type="submission" date="2015-04" db="EMBL/GenBank/DDBJ databases">
        <title>The draft genome sequence of Fusarium langsethiae, a T-2/HT-2 mycotoxin producer.</title>
        <authorList>
            <person name="Lysoe E."/>
            <person name="Divon H.H."/>
            <person name="Terzi V."/>
            <person name="Orru L."/>
            <person name="Lamontanara A."/>
            <person name="Kolseth A.-K."/>
            <person name="Frandsen R.J."/>
            <person name="Nielsen K."/>
            <person name="Thrane U."/>
        </authorList>
    </citation>
    <scope>NUCLEOTIDE SEQUENCE [LARGE SCALE GENOMIC DNA]</scope>
    <source>
        <strain evidence="2 3">Fl201059</strain>
    </source>
</reference>
<dbReference type="AlphaFoldDB" id="A0A0M9EPY0"/>
<keyword evidence="3" id="KW-1185">Reference proteome</keyword>
<accession>A0A0M9EPY0</accession>
<evidence type="ECO:0000313" key="2">
    <source>
        <dbReference type="EMBL" id="KPA37116.1"/>
    </source>
</evidence>
<evidence type="ECO:0000256" key="1">
    <source>
        <dbReference type="SAM" id="MobiDB-lite"/>
    </source>
</evidence>